<feature type="compositionally biased region" description="Acidic residues" evidence="1">
    <location>
        <begin position="222"/>
        <end position="242"/>
    </location>
</feature>
<organism evidence="2 3">
    <name type="scientific">Hydnomerulius pinastri MD-312</name>
    <dbReference type="NCBI Taxonomy" id="994086"/>
    <lineage>
        <taxon>Eukaryota</taxon>
        <taxon>Fungi</taxon>
        <taxon>Dikarya</taxon>
        <taxon>Basidiomycota</taxon>
        <taxon>Agaricomycotina</taxon>
        <taxon>Agaricomycetes</taxon>
        <taxon>Agaricomycetidae</taxon>
        <taxon>Boletales</taxon>
        <taxon>Boletales incertae sedis</taxon>
        <taxon>Leucogyrophana</taxon>
    </lineage>
</organism>
<evidence type="ECO:0000256" key="1">
    <source>
        <dbReference type="SAM" id="MobiDB-lite"/>
    </source>
</evidence>
<feature type="compositionally biased region" description="Basic and acidic residues" evidence="1">
    <location>
        <begin position="52"/>
        <end position="97"/>
    </location>
</feature>
<gene>
    <name evidence="2" type="ORF">HYDPIDRAFT_29048</name>
</gene>
<keyword evidence="3" id="KW-1185">Reference proteome</keyword>
<feature type="region of interest" description="Disordered" evidence="1">
    <location>
        <begin position="1"/>
        <end position="115"/>
    </location>
</feature>
<proteinExistence type="predicted"/>
<evidence type="ECO:0000313" key="2">
    <source>
        <dbReference type="EMBL" id="KIJ64160.1"/>
    </source>
</evidence>
<feature type="compositionally biased region" description="Acidic residues" evidence="1">
    <location>
        <begin position="254"/>
        <end position="266"/>
    </location>
</feature>
<accession>A0A0C9W0B7</accession>
<feature type="compositionally biased region" description="Basic and acidic residues" evidence="1">
    <location>
        <begin position="151"/>
        <end position="163"/>
    </location>
</feature>
<evidence type="ECO:0000313" key="3">
    <source>
        <dbReference type="Proteomes" id="UP000053820"/>
    </source>
</evidence>
<dbReference type="Proteomes" id="UP000053820">
    <property type="component" value="Unassembled WGS sequence"/>
</dbReference>
<feature type="compositionally biased region" description="Acidic residues" evidence="1">
    <location>
        <begin position="182"/>
        <end position="194"/>
    </location>
</feature>
<feature type="region of interest" description="Disordered" evidence="1">
    <location>
        <begin position="149"/>
        <end position="195"/>
    </location>
</feature>
<dbReference type="AlphaFoldDB" id="A0A0C9W0B7"/>
<sequence length="266" mass="29557">MSTSNNASKGKSVPPTDNLTKWADVALTENDSDDEVLATRKFQEHQRHRAEKKQEEERKKAEEERKGVEEAKKAEEVRKAAEAKKAEEAQKAVEAKKAKASTRGASSAGGGAKCEGCENAGVDCTMEMSGGSKATICDRCRRQKMGCVRPGIEKERQRKREEPTLPQGGSKRKQTWVRSPEMEDDKEDEDEEEDTLRLIGKWVVATIDDLQHTLDPEYVVGPEEESDPEVPEEEVAEAEAELGELRKEAAAAAEEPEDEESDEEEV</sequence>
<dbReference type="EMBL" id="KN839848">
    <property type="protein sequence ID" value="KIJ64160.1"/>
    <property type="molecule type" value="Genomic_DNA"/>
</dbReference>
<feature type="compositionally biased region" description="Polar residues" evidence="1">
    <location>
        <begin position="1"/>
        <end position="19"/>
    </location>
</feature>
<protein>
    <submittedName>
        <fullName evidence="2">Uncharacterized protein</fullName>
    </submittedName>
</protein>
<reference evidence="2 3" key="1">
    <citation type="submission" date="2014-04" db="EMBL/GenBank/DDBJ databases">
        <title>Evolutionary Origins and Diversification of the Mycorrhizal Mutualists.</title>
        <authorList>
            <consortium name="DOE Joint Genome Institute"/>
            <consortium name="Mycorrhizal Genomics Consortium"/>
            <person name="Kohler A."/>
            <person name="Kuo A."/>
            <person name="Nagy L.G."/>
            <person name="Floudas D."/>
            <person name="Copeland A."/>
            <person name="Barry K.W."/>
            <person name="Cichocki N."/>
            <person name="Veneault-Fourrey C."/>
            <person name="LaButti K."/>
            <person name="Lindquist E.A."/>
            <person name="Lipzen A."/>
            <person name="Lundell T."/>
            <person name="Morin E."/>
            <person name="Murat C."/>
            <person name="Riley R."/>
            <person name="Ohm R."/>
            <person name="Sun H."/>
            <person name="Tunlid A."/>
            <person name="Henrissat B."/>
            <person name="Grigoriev I.V."/>
            <person name="Hibbett D.S."/>
            <person name="Martin F."/>
        </authorList>
    </citation>
    <scope>NUCLEOTIDE SEQUENCE [LARGE SCALE GENOMIC DNA]</scope>
    <source>
        <strain evidence="2 3">MD-312</strain>
    </source>
</reference>
<feature type="region of interest" description="Disordered" evidence="1">
    <location>
        <begin position="214"/>
        <end position="266"/>
    </location>
</feature>
<name>A0A0C9W0B7_9AGAM</name>
<dbReference type="HOGENOM" id="CLU_1034617_0_0_1"/>
<dbReference type="OrthoDB" id="2712039at2759"/>